<dbReference type="Pfam" id="PF04480">
    <property type="entry name" value="DUF559"/>
    <property type="match status" value="1"/>
</dbReference>
<proteinExistence type="predicted"/>
<dbReference type="InterPro" id="IPR011335">
    <property type="entry name" value="Restrct_endonuc-II-like"/>
</dbReference>
<sequence>MGKLVTGSTAIASGLLTRHELRTGYRRIYRNVYLPIGVELTATIRAEAAFLWSDGSAVVCGASAAALHGNPWISADRPAELIREWRSAPTGIILHADTLCPGESTVLGGIQVTTPARTVFDIGRRVHTSRAVELIDVLLRNCSMSEVREVASRHRGARGIRRLMNVLSLADPGAESVQETRLRMCLVGAGLPRPETQIELGGPDGRTIRLDMGWREQRVAAEFDGAQHWGDSVQHRRDIERQETIAAMGWRLVRVSRDQLINQPLAVVHRVRAALSAASRAA</sequence>
<dbReference type="EMBL" id="MLIQ01000011">
    <property type="protein sequence ID" value="OHU59782.1"/>
    <property type="molecule type" value="Genomic_DNA"/>
</dbReference>
<comment type="caution">
    <text evidence="2">The sequence shown here is derived from an EMBL/GenBank/DDBJ whole genome shotgun (WGS) entry which is preliminary data.</text>
</comment>
<evidence type="ECO:0000313" key="3">
    <source>
        <dbReference type="Proteomes" id="UP000180043"/>
    </source>
</evidence>
<accession>A0A1S1LXI3</accession>
<reference evidence="2 3" key="1">
    <citation type="submission" date="2016-10" db="EMBL/GenBank/DDBJ databases">
        <title>Evaluation of Human, Veterinary and Environmental Mycobacterium chelonae Isolates by Core Genome Phylogenomic Analysis, Targeted Gene Comparison, and Anti-microbial Susceptibility Patterns: A Tale of Mistaken Identities.</title>
        <authorList>
            <person name="Fogelson S.B."/>
            <person name="Camus A.C."/>
            <person name="Lorenz W."/>
            <person name="Vasireddy R."/>
            <person name="Vasireddy S."/>
            <person name="Smith T."/>
            <person name="Brown-Elliott B.A."/>
            <person name="Wallace R.J.Jr."/>
            <person name="Hasan N.A."/>
            <person name="Reischl U."/>
            <person name="Sanchez S."/>
        </authorList>
    </citation>
    <scope>NUCLEOTIDE SEQUENCE [LARGE SCALE GENOMIC DNA]</scope>
    <source>
        <strain evidence="2 3">15515</strain>
    </source>
</reference>
<dbReference type="SUPFAM" id="SSF52980">
    <property type="entry name" value="Restriction endonuclease-like"/>
    <property type="match status" value="1"/>
</dbReference>
<gene>
    <name evidence="2" type="ORF">BKG82_04345</name>
</gene>
<organism evidence="2 3">
    <name type="scientific">Mycobacteroides chelonae</name>
    <name type="common">Mycobacterium chelonae</name>
    <dbReference type="NCBI Taxonomy" id="1774"/>
    <lineage>
        <taxon>Bacteria</taxon>
        <taxon>Bacillati</taxon>
        <taxon>Actinomycetota</taxon>
        <taxon>Actinomycetes</taxon>
        <taxon>Mycobacteriales</taxon>
        <taxon>Mycobacteriaceae</taxon>
        <taxon>Mycobacteroides</taxon>
    </lineage>
</organism>
<evidence type="ECO:0000259" key="1">
    <source>
        <dbReference type="Pfam" id="PF04480"/>
    </source>
</evidence>
<dbReference type="Gene3D" id="3.40.960.10">
    <property type="entry name" value="VSR Endonuclease"/>
    <property type="match status" value="1"/>
</dbReference>
<dbReference type="RefSeq" id="WP_057968851.1">
    <property type="nucleotide sequence ID" value="NZ_MLII01000028.1"/>
</dbReference>
<dbReference type="Proteomes" id="UP000180043">
    <property type="component" value="Unassembled WGS sequence"/>
</dbReference>
<evidence type="ECO:0000313" key="2">
    <source>
        <dbReference type="EMBL" id="OHU59782.1"/>
    </source>
</evidence>
<feature type="domain" description="DUF559" evidence="1">
    <location>
        <begin position="213"/>
        <end position="275"/>
    </location>
</feature>
<dbReference type="InterPro" id="IPR007569">
    <property type="entry name" value="DUF559"/>
</dbReference>
<protein>
    <recommendedName>
        <fullName evidence="1">DUF559 domain-containing protein</fullName>
    </recommendedName>
</protein>
<dbReference type="AlphaFoldDB" id="A0A1S1LXI3"/>
<name>A0A1S1LXI3_MYCCH</name>